<organism evidence="1 2">
    <name type="scientific">Setaria viridis</name>
    <name type="common">Green bristlegrass</name>
    <name type="synonym">Setaria italica subsp. viridis</name>
    <dbReference type="NCBI Taxonomy" id="4556"/>
    <lineage>
        <taxon>Eukaryota</taxon>
        <taxon>Viridiplantae</taxon>
        <taxon>Streptophyta</taxon>
        <taxon>Embryophyta</taxon>
        <taxon>Tracheophyta</taxon>
        <taxon>Spermatophyta</taxon>
        <taxon>Magnoliopsida</taxon>
        <taxon>Liliopsida</taxon>
        <taxon>Poales</taxon>
        <taxon>Poaceae</taxon>
        <taxon>PACMAD clade</taxon>
        <taxon>Panicoideae</taxon>
        <taxon>Panicodae</taxon>
        <taxon>Paniceae</taxon>
        <taxon>Cenchrinae</taxon>
        <taxon>Setaria</taxon>
    </lineage>
</organism>
<accession>A0A4V6D0N9</accession>
<dbReference type="Gramene" id="TKV91415">
    <property type="protein sequence ID" value="TKV91415"/>
    <property type="gene ID" value="SEVIR_9G095200v2"/>
</dbReference>
<dbReference type="OMA" id="HICHDNE"/>
<gene>
    <name evidence="1" type="ORF">SEVIR_9G095200v2</name>
</gene>
<dbReference type="Proteomes" id="UP000298652">
    <property type="component" value="Chromosome 9"/>
</dbReference>
<dbReference type="EMBL" id="CM016560">
    <property type="protein sequence ID" value="TKV91415.1"/>
    <property type="molecule type" value="Genomic_DNA"/>
</dbReference>
<reference evidence="1" key="1">
    <citation type="submission" date="2019-03" db="EMBL/GenBank/DDBJ databases">
        <title>WGS assembly of Setaria viridis.</title>
        <authorList>
            <person name="Huang P."/>
            <person name="Jenkins J."/>
            <person name="Grimwood J."/>
            <person name="Barry K."/>
            <person name="Healey A."/>
            <person name="Mamidi S."/>
            <person name="Sreedasyam A."/>
            <person name="Shu S."/>
            <person name="Feldman M."/>
            <person name="Wu J."/>
            <person name="Yu Y."/>
            <person name="Chen C."/>
            <person name="Johnson J."/>
            <person name="Rokhsar D."/>
            <person name="Baxter I."/>
            <person name="Schmutz J."/>
            <person name="Brutnell T."/>
            <person name="Kellogg E."/>
        </authorList>
    </citation>
    <scope>NUCLEOTIDE SEQUENCE [LARGE SCALE GENOMIC DNA]</scope>
</reference>
<proteinExistence type="predicted"/>
<dbReference type="PANTHER" id="PTHR35161">
    <property type="entry name" value="OS02G0303100 PROTEIN"/>
    <property type="match status" value="1"/>
</dbReference>
<sequence length="311" mass="35664">MANGPTTTQILPIGPTATQILPGAIRELFFSDSEMEKREKMLSFVASEVPVMEIAVPGYIRKRIKSSDPARHTTTAIVIWLCDLHKHGWTLNGKFDASDFGITHLGILKGEKHLMNKLKRLGGRMRWKDMEAGADMIKHAVYSDGLLVGLPADTEDLILLMRNFKRKNYFLIRFHICHDNEVKKSYLFVLMYNRLMVIQVIDKVKYGRIINKIRCGSKNWISRANENLNHRQDHFAKDDSIDIGSWQADLPVATAESAQLAAVFGADQVEHMYSIIAPKMLCRFQKAMHKEGELSKMTWYEDCWVVRLLRE</sequence>
<evidence type="ECO:0000313" key="1">
    <source>
        <dbReference type="EMBL" id="TKV91415.1"/>
    </source>
</evidence>
<protein>
    <submittedName>
        <fullName evidence="1">Uncharacterized protein</fullName>
    </submittedName>
</protein>
<dbReference type="PANTHER" id="PTHR35161:SF22">
    <property type="match status" value="1"/>
</dbReference>
<evidence type="ECO:0000313" key="2">
    <source>
        <dbReference type="Proteomes" id="UP000298652"/>
    </source>
</evidence>
<name>A0A4V6D0N9_SETVI</name>
<dbReference type="AlphaFoldDB" id="A0A4V6D0N9"/>
<keyword evidence="2" id="KW-1185">Reference proteome</keyword>